<dbReference type="PANTHER" id="PTHR30055:SF153">
    <property type="entry name" value="HTH-TYPE TRANSCRIPTIONAL REPRESSOR RV3405C"/>
    <property type="match status" value="1"/>
</dbReference>
<feature type="domain" description="HTH tetR-type" evidence="3">
    <location>
        <begin position="22"/>
        <end position="81"/>
    </location>
</feature>
<dbReference type="InterPro" id="IPR023772">
    <property type="entry name" value="DNA-bd_HTH_TetR-type_CS"/>
</dbReference>
<keyword evidence="5" id="KW-1185">Reference proteome</keyword>
<organism evidence="4 5">
    <name type="scientific">Nocardia thailandica</name>
    <dbReference type="NCBI Taxonomy" id="257275"/>
    <lineage>
        <taxon>Bacteria</taxon>
        <taxon>Bacillati</taxon>
        <taxon>Actinomycetota</taxon>
        <taxon>Actinomycetes</taxon>
        <taxon>Mycobacteriales</taxon>
        <taxon>Nocardiaceae</taxon>
        <taxon>Nocardia</taxon>
    </lineage>
</organism>
<dbReference type="PRINTS" id="PR00455">
    <property type="entry name" value="HTHTETR"/>
</dbReference>
<comment type="caution">
    <text evidence="4">The sequence shown here is derived from an EMBL/GenBank/DDBJ whole genome shotgun (WGS) entry which is preliminary data.</text>
</comment>
<evidence type="ECO:0000313" key="5">
    <source>
        <dbReference type="Proteomes" id="UP001601444"/>
    </source>
</evidence>
<accession>A0ABW6PRN8</accession>
<feature type="DNA-binding region" description="H-T-H motif" evidence="2">
    <location>
        <begin position="44"/>
        <end position="63"/>
    </location>
</feature>
<dbReference type="InterPro" id="IPR050109">
    <property type="entry name" value="HTH-type_TetR-like_transc_reg"/>
</dbReference>
<gene>
    <name evidence="4" type="ORF">ACFYTF_19525</name>
</gene>
<dbReference type="Gene3D" id="1.10.357.10">
    <property type="entry name" value="Tetracycline Repressor, domain 2"/>
    <property type="match status" value="1"/>
</dbReference>
<keyword evidence="1 2" id="KW-0238">DNA-binding</keyword>
<sequence>MSALPLRLVVAKAMAEPEVPLTGTDHQILDATLELYQAYGSRMSMDDIAVRAKVGRRTVFRRFGSKDGVVEQLVVRELGRMLQLLRDTAAAAEDPVTGAVEVFVVAVRAVGEHPALDRLARHEPQVMLDALRADDAALLDLMDGFVADRIRSGQRHGTVALRNPELIAETLVRLVFANLLMPSRAANSRDEKALRMLARTVITPLLSVAD</sequence>
<dbReference type="InterPro" id="IPR009057">
    <property type="entry name" value="Homeodomain-like_sf"/>
</dbReference>
<evidence type="ECO:0000313" key="4">
    <source>
        <dbReference type="EMBL" id="MFF0545024.1"/>
    </source>
</evidence>
<dbReference type="EMBL" id="JBIAMX010000012">
    <property type="protein sequence ID" value="MFF0545024.1"/>
    <property type="molecule type" value="Genomic_DNA"/>
</dbReference>
<dbReference type="PROSITE" id="PS01081">
    <property type="entry name" value="HTH_TETR_1"/>
    <property type="match status" value="1"/>
</dbReference>
<reference evidence="4 5" key="1">
    <citation type="submission" date="2024-10" db="EMBL/GenBank/DDBJ databases">
        <title>The Natural Products Discovery Center: Release of the First 8490 Sequenced Strains for Exploring Actinobacteria Biosynthetic Diversity.</title>
        <authorList>
            <person name="Kalkreuter E."/>
            <person name="Kautsar S.A."/>
            <person name="Yang D."/>
            <person name="Bader C.D."/>
            <person name="Teijaro C.N."/>
            <person name="Fluegel L."/>
            <person name="Davis C.M."/>
            <person name="Simpson J.R."/>
            <person name="Lauterbach L."/>
            <person name="Steele A.D."/>
            <person name="Gui C."/>
            <person name="Meng S."/>
            <person name="Li G."/>
            <person name="Viehrig K."/>
            <person name="Ye F."/>
            <person name="Su P."/>
            <person name="Kiefer A.F."/>
            <person name="Nichols A."/>
            <person name="Cepeda A.J."/>
            <person name="Yan W."/>
            <person name="Fan B."/>
            <person name="Jiang Y."/>
            <person name="Adhikari A."/>
            <person name="Zheng C.-J."/>
            <person name="Schuster L."/>
            <person name="Cowan T.M."/>
            <person name="Smanski M.J."/>
            <person name="Chevrette M.G."/>
            <person name="De Carvalho L.P.S."/>
            <person name="Shen B."/>
        </authorList>
    </citation>
    <scope>NUCLEOTIDE SEQUENCE [LARGE SCALE GENOMIC DNA]</scope>
    <source>
        <strain evidence="4 5">NPDC004045</strain>
    </source>
</reference>
<evidence type="ECO:0000256" key="1">
    <source>
        <dbReference type="ARBA" id="ARBA00023125"/>
    </source>
</evidence>
<dbReference type="PANTHER" id="PTHR30055">
    <property type="entry name" value="HTH-TYPE TRANSCRIPTIONAL REGULATOR RUTR"/>
    <property type="match status" value="1"/>
</dbReference>
<dbReference type="RefSeq" id="WP_052313954.1">
    <property type="nucleotide sequence ID" value="NZ_JBIAMX010000012.1"/>
</dbReference>
<dbReference type="PROSITE" id="PS50977">
    <property type="entry name" value="HTH_TETR_2"/>
    <property type="match status" value="1"/>
</dbReference>
<evidence type="ECO:0000259" key="3">
    <source>
        <dbReference type="PROSITE" id="PS50977"/>
    </source>
</evidence>
<dbReference type="SUPFAM" id="SSF46689">
    <property type="entry name" value="Homeodomain-like"/>
    <property type="match status" value="1"/>
</dbReference>
<dbReference type="Pfam" id="PF00440">
    <property type="entry name" value="TetR_N"/>
    <property type="match status" value="1"/>
</dbReference>
<name>A0ABW6PRN8_9NOCA</name>
<dbReference type="InterPro" id="IPR001647">
    <property type="entry name" value="HTH_TetR"/>
</dbReference>
<proteinExistence type="predicted"/>
<protein>
    <submittedName>
        <fullName evidence="4">TetR/AcrR family transcriptional regulator</fullName>
    </submittedName>
</protein>
<evidence type="ECO:0000256" key="2">
    <source>
        <dbReference type="PROSITE-ProRule" id="PRU00335"/>
    </source>
</evidence>
<dbReference type="Proteomes" id="UP001601444">
    <property type="component" value="Unassembled WGS sequence"/>
</dbReference>